<gene>
    <name evidence="2" type="ORF">LCGC14_2495850</name>
</gene>
<comment type="caution">
    <text evidence="2">The sequence shown here is derived from an EMBL/GenBank/DDBJ whole genome shotgun (WGS) entry which is preliminary data.</text>
</comment>
<keyword evidence="1" id="KW-1133">Transmembrane helix</keyword>
<name>A0A0F9DF41_9ZZZZ</name>
<dbReference type="EMBL" id="LAZR01039672">
    <property type="protein sequence ID" value="KKL16416.1"/>
    <property type="molecule type" value="Genomic_DNA"/>
</dbReference>
<accession>A0A0F9DF41</accession>
<feature type="transmembrane region" description="Helical" evidence="1">
    <location>
        <begin position="40"/>
        <end position="62"/>
    </location>
</feature>
<keyword evidence="1" id="KW-0472">Membrane</keyword>
<evidence type="ECO:0000313" key="2">
    <source>
        <dbReference type="EMBL" id="KKL16416.1"/>
    </source>
</evidence>
<proteinExistence type="predicted"/>
<protein>
    <submittedName>
        <fullName evidence="2">Uncharacterized protein</fullName>
    </submittedName>
</protein>
<sequence>MKLQMGVGQYRVVLHVGSTLVHIHEDMGYARIGLVAEITIVRSMMCSVDIILGIICLSVSVFNETLPEEYT</sequence>
<reference evidence="2" key="1">
    <citation type="journal article" date="2015" name="Nature">
        <title>Complex archaea that bridge the gap between prokaryotes and eukaryotes.</title>
        <authorList>
            <person name="Spang A."/>
            <person name="Saw J.H."/>
            <person name="Jorgensen S.L."/>
            <person name="Zaremba-Niedzwiedzka K."/>
            <person name="Martijn J."/>
            <person name="Lind A.E."/>
            <person name="van Eijk R."/>
            <person name="Schleper C."/>
            <person name="Guy L."/>
            <person name="Ettema T.J."/>
        </authorList>
    </citation>
    <scope>NUCLEOTIDE SEQUENCE</scope>
</reference>
<dbReference type="AlphaFoldDB" id="A0A0F9DF41"/>
<organism evidence="2">
    <name type="scientific">marine sediment metagenome</name>
    <dbReference type="NCBI Taxonomy" id="412755"/>
    <lineage>
        <taxon>unclassified sequences</taxon>
        <taxon>metagenomes</taxon>
        <taxon>ecological metagenomes</taxon>
    </lineage>
</organism>
<evidence type="ECO:0000256" key="1">
    <source>
        <dbReference type="SAM" id="Phobius"/>
    </source>
</evidence>
<keyword evidence="1" id="KW-0812">Transmembrane</keyword>